<dbReference type="KEGG" id="spri:SPRI_6833"/>
<accession>A0A0M3QKJ5</accession>
<gene>
    <name evidence="1" type="ORF">SPRI_6833</name>
</gene>
<dbReference type="PATRIC" id="fig|38300.4.peg.7150"/>
<dbReference type="EMBL" id="CP011340">
    <property type="protein sequence ID" value="ALC25139.1"/>
    <property type="molecule type" value="Genomic_DNA"/>
</dbReference>
<sequence length="41" mass="4431">MPLVIGAPTGVEQIQSFDRADVHCCAKVANDRDGNGFITFH</sequence>
<protein>
    <submittedName>
        <fullName evidence="1">Uncharacterized protein</fullName>
    </submittedName>
</protein>
<dbReference type="Proteomes" id="UP000060513">
    <property type="component" value="Chromosome"/>
</dbReference>
<name>A0A0M3QKJ5_STRPR</name>
<organism evidence="1">
    <name type="scientific">Streptomyces pristinaespiralis</name>
    <dbReference type="NCBI Taxonomy" id="38300"/>
    <lineage>
        <taxon>Bacteria</taxon>
        <taxon>Bacillati</taxon>
        <taxon>Actinomycetota</taxon>
        <taxon>Actinomycetes</taxon>
        <taxon>Kitasatosporales</taxon>
        <taxon>Streptomycetaceae</taxon>
        <taxon>Streptomyces</taxon>
    </lineage>
</organism>
<dbReference type="AlphaFoldDB" id="A0A0M3QKJ5"/>
<evidence type="ECO:0000313" key="1">
    <source>
        <dbReference type="EMBL" id="ALC25139.1"/>
    </source>
</evidence>
<reference evidence="1 2" key="1">
    <citation type="submission" date="2015-08" db="EMBL/GenBank/DDBJ databases">
        <title>Genome sequence of the pristinamycin over-producing bacterium Streptomyces pristinaespiralis HCCB10218.</title>
        <authorList>
            <person name="Tian J."/>
            <person name="Yang J."/>
            <person name="Li L."/>
            <person name="Ruan L."/>
            <person name="Wei W."/>
            <person name="Zheng G."/>
            <person name="Wei Z."/>
            <person name="Yang S."/>
            <person name="Ge M."/>
            <person name="Jiang W."/>
            <person name="Lu Y."/>
        </authorList>
    </citation>
    <scope>NUCLEOTIDE SEQUENCE [LARGE SCALE GENOMIC DNA]</scope>
    <source>
        <strain evidence="1 2">HCCB 10218</strain>
    </source>
</reference>
<evidence type="ECO:0000313" key="2">
    <source>
        <dbReference type="Proteomes" id="UP000060513"/>
    </source>
</evidence>
<proteinExistence type="predicted"/>